<evidence type="ECO:0000256" key="1">
    <source>
        <dbReference type="ARBA" id="ARBA00004123"/>
    </source>
</evidence>
<keyword evidence="6" id="KW-0805">Transcription regulation</keyword>
<feature type="domain" description="C2H2-type" evidence="12">
    <location>
        <begin position="229"/>
        <end position="256"/>
    </location>
</feature>
<evidence type="ECO:0000256" key="3">
    <source>
        <dbReference type="ARBA" id="ARBA00022737"/>
    </source>
</evidence>
<feature type="domain" description="C2H2-type" evidence="12">
    <location>
        <begin position="257"/>
        <end position="284"/>
    </location>
</feature>
<reference evidence="13" key="1">
    <citation type="submission" date="2021-08" db="EMBL/GenBank/DDBJ databases">
        <authorList>
            <person name="Misof B."/>
            <person name="Oliver O."/>
            <person name="Podsiadlowski L."/>
            <person name="Donath A."/>
            <person name="Peters R."/>
            <person name="Mayer C."/>
            <person name="Rust J."/>
            <person name="Gunkel S."/>
            <person name="Lesny P."/>
            <person name="Martin S."/>
            <person name="Oeyen J.P."/>
            <person name="Petersen M."/>
            <person name="Panagiotis P."/>
            <person name="Wilbrandt J."/>
            <person name="Tanja T."/>
        </authorList>
    </citation>
    <scope>NUCLEOTIDE SEQUENCE</scope>
    <source>
        <strain evidence="13">GBR_01_08_01A</strain>
        <tissue evidence="13">Thorax + abdomen</tissue>
    </source>
</reference>
<keyword evidence="9" id="KW-0539">Nucleus</keyword>
<evidence type="ECO:0000256" key="9">
    <source>
        <dbReference type="ARBA" id="ARBA00023242"/>
    </source>
</evidence>
<keyword evidence="2" id="KW-0479">Metal-binding</keyword>
<evidence type="ECO:0000313" key="13">
    <source>
        <dbReference type="EMBL" id="KAK2580829.1"/>
    </source>
</evidence>
<evidence type="ECO:0000256" key="5">
    <source>
        <dbReference type="ARBA" id="ARBA00022833"/>
    </source>
</evidence>
<feature type="region of interest" description="Disordered" evidence="11">
    <location>
        <begin position="137"/>
        <end position="162"/>
    </location>
</feature>
<feature type="compositionally biased region" description="Low complexity" evidence="11">
    <location>
        <begin position="46"/>
        <end position="68"/>
    </location>
</feature>
<dbReference type="Gene3D" id="3.30.160.60">
    <property type="entry name" value="Classic Zinc Finger"/>
    <property type="match status" value="3"/>
</dbReference>
<dbReference type="Pfam" id="PF00096">
    <property type="entry name" value="zf-C2H2"/>
    <property type="match status" value="2"/>
</dbReference>
<evidence type="ECO:0000313" key="14">
    <source>
        <dbReference type="Proteomes" id="UP001258017"/>
    </source>
</evidence>
<dbReference type="GO" id="GO:0005634">
    <property type="term" value="C:nucleus"/>
    <property type="evidence" value="ECO:0007669"/>
    <property type="project" value="UniProtKB-SubCell"/>
</dbReference>
<evidence type="ECO:0000259" key="12">
    <source>
        <dbReference type="PROSITE" id="PS50157"/>
    </source>
</evidence>
<evidence type="ECO:0000256" key="8">
    <source>
        <dbReference type="ARBA" id="ARBA00023163"/>
    </source>
</evidence>
<protein>
    <recommendedName>
        <fullName evidence="12">C2H2-type domain-containing protein</fullName>
    </recommendedName>
</protein>
<feature type="domain" description="C2H2-type" evidence="12">
    <location>
        <begin position="313"/>
        <end position="339"/>
    </location>
</feature>
<dbReference type="PANTHER" id="PTHR24384:SF189">
    <property type="entry name" value="C2H2-TYPE DOMAIN-CONTAINING PROTEIN-RELATED"/>
    <property type="match status" value="1"/>
</dbReference>
<sequence length="339" mass="39552">MTIPTGSSQGYTGRLLRNLRGRIQRAITCKMRVKTVPRHMTVQSDLNATSSTENATSSNSLENNQEESAISNDSVKIRDVSELIQPADTLKDAMAGPSTCECFKWYTIEDRKSFTNDDDNNNLEVIDLSTRDCHFQPIEKDKVKENEKSENPEESYPSSIDPADKLKDTFLYKIMTDPMFLENIQKSKQQQQQQQQPKKSTCPFCHDEFSNDLELNEHMDGKKDETNQIVCCACKKSFARKRYLRYHQRCHSERTKFTCDICTRKYTRLDNLTRHNTFHVNPDKFPCTSCEKTFARKDLLNKHLKCHENKHRFYCEECVKYFKGPLTLDNHRKLYHADT</sequence>
<dbReference type="PROSITE" id="PS00028">
    <property type="entry name" value="ZINC_FINGER_C2H2_1"/>
    <property type="match status" value="4"/>
</dbReference>
<evidence type="ECO:0000256" key="4">
    <source>
        <dbReference type="ARBA" id="ARBA00022771"/>
    </source>
</evidence>
<keyword evidence="8" id="KW-0804">Transcription</keyword>
<feature type="region of interest" description="Disordered" evidence="11">
    <location>
        <begin position="38"/>
        <end position="74"/>
    </location>
</feature>
<keyword evidence="5" id="KW-0862">Zinc</keyword>
<dbReference type="GO" id="GO:0000978">
    <property type="term" value="F:RNA polymerase II cis-regulatory region sequence-specific DNA binding"/>
    <property type="evidence" value="ECO:0007669"/>
    <property type="project" value="TreeGrafter"/>
</dbReference>
<gene>
    <name evidence="13" type="ORF">KPH14_005911</name>
</gene>
<dbReference type="GO" id="GO:0008270">
    <property type="term" value="F:zinc ion binding"/>
    <property type="evidence" value="ECO:0007669"/>
    <property type="project" value="UniProtKB-KW"/>
</dbReference>
<evidence type="ECO:0000256" key="6">
    <source>
        <dbReference type="ARBA" id="ARBA00023015"/>
    </source>
</evidence>
<dbReference type="PANTHER" id="PTHR24384">
    <property type="entry name" value="FINGER PUTATIVE TRANSCRIPTION FACTOR FAMILY-RELATED"/>
    <property type="match status" value="1"/>
</dbReference>
<dbReference type="InterPro" id="IPR013087">
    <property type="entry name" value="Znf_C2H2_type"/>
</dbReference>
<keyword evidence="14" id="KW-1185">Reference proteome</keyword>
<dbReference type="AlphaFoldDB" id="A0AAD9RJ95"/>
<accession>A0AAD9RJ95</accession>
<dbReference type="Pfam" id="PF12171">
    <property type="entry name" value="zf-C2H2_jaz"/>
    <property type="match status" value="1"/>
</dbReference>
<evidence type="ECO:0000256" key="7">
    <source>
        <dbReference type="ARBA" id="ARBA00023125"/>
    </source>
</evidence>
<dbReference type="PROSITE" id="PS50157">
    <property type="entry name" value="ZINC_FINGER_C2H2_2"/>
    <property type="match status" value="4"/>
</dbReference>
<keyword evidence="7" id="KW-0238">DNA-binding</keyword>
<evidence type="ECO:0000256" key="2">
    <source>
        <dbReference type="ARBA" id="ARBA00022723"/>
    </source>
</evidence>
<keyword evidence="3" id="KW-0677">Repeat</keyword>
<name>A0AAD9RJ95_9HYME</name>
<feature type="domain" description="C2H2-type" evidence="12">
    <location>
        <begin position="285"/>
        <end position="312"/>
    </location>
</feature>
<dbReference type="SMART" id="SM00355">
    <property type="entry name" value="ZnF_C2H2"/>
    <property type="match status" value="5"/>
</dbReference>
<dbReference type="Proteomes" id="UP001258017">
    <property type="component" value="Unassembled WGS sequence"/>
</dbReference>
<dbReference type="InterPro" id="IPR022755">
    <property type="entry name" value="Znf_C2H2_jaz"/>
</dbReference>
<evidence type="ECO:0000256" key="11">
    <source>
        <dbReference type="SAM" id="MobiDB-lite"/>
    </source>
</evidence>
<comment type="caution">
    <text evidence="13">The sequence shown here is derived from an EMBL/GenBank/DDBJ whole genome shotgun (WGS) entry which is preliminary data.</text>
</comment>
<dbReference type="EMBL" id="JAIFRP010000045">
    <property type="protein sequence ID" value="KAK2580829.1"/>
    <property type="molecule type" value="Genomic_DNA"/>
</dbReference>
<dbReference type="GO" id="GO:0000981">
    <property type="term" value="F:DNA-binding transcription factor activity, RNA polymerase II-specific"/>
    <property type="evidence" value="ECO:0007669"/>
    <property type="project" value="TreeGrafter"/>
</dbReference>
<reference evidence="13" key="2">
    <citation type="journal article" date="2023" name="Commun. Biol.">
        <title>Intrasexual cuticular hydrocarbon dimorphism in a wasp sheds light on hydrocarbon biosynthesis genes in Hymenoptera.</title>
        <authorList>
            <person name="Moris V.C."/>
            <person name="Podsiadlowski L."/>
            <person name="Martin S."/>
            <person name="Oeyen J.P."/>
            <person name="Donath A."/>
            <person name="Petersen M."/>
            <person name="Wilbrandt J."/>
            <person name="Misof B."/>
            <person name="Liedtke D."/>
            <person name="Thamm M."/>
            <person name="Scheiner R."/>
            <person name="Schmitt T."/>
            <person name="Niehuis O."/>
        </authorList>
    </citation>
    <scope>NUCLEOTIDE SEQUENCE</scope>
    <source>
        <strain evidence="13">GBR_01_08_01A</strain>
    </source>
</reference>
<feature type="compositionally biased region" description="Basic and acidic residues" evidence="11">
    <location>
        <begin position="137"/>
        <end position="151"/>
    </location>
</feature>
<organism evidence="13 14">
    <name type="scientific">Odynerus spinipes</name>
    <dbReference type="NCBI Taxonomy" id="1348599"/>
    <lineage>
        <taxon>Eukaryota</taxon>
        <taxon>Metazoa</taxon>
        <taxon>Ecdysozoa</taxon>
        <taxon>Arthropoda</taxon>
        <taxon>Hexapoda</taxon>
        <taxon>Insecta</taxon>
        <taxon>Pterygota</taxon>
        <taxon>Neoptera</taxon>
        <taxon>Endopterygota</taxon>
        <taxon>Hymenoptera</taxon>
        <taxon>Apocrita</taxon>
        <taxon>Aculeata</taxon>
        <taxon>Vespoidea</taxon>
        <taxon>Vespidae</taxon>
        <taxon>Eumeninae</taxon>
        <taxon>Odynerus</taxon>
    </lineage>
</organism>
<dbReference type="InterPro" id="IPR036236">
    <property type="entry name" value="Znf_C2H2_sf"/>
</dbReference>
<dbReference type="SUPFAM" id="SSF57667">
    <property type="entry name" value="beta-beta-alpha zinc fingers"/>
    <property type="match status" value="2"/>
</dbReference>
<keyword evidence="4 10" id="KW-0863">Zinc-finger</keyword>
<comment type="subcellular location">
    <subcellularLocation>
        <location evidence="1">Nucleus</location>
    </subcellularLocation>
</comment>
<dbReference type="InterPro" id="IPR050752">
    <property type="entry name" value="C2H2-ZF_domain"/>
</dbReference>
<proteinExistence type="predicted"/>
<evidence type="ECO:0000256" key="10">
    <source>
        <dbReference type="PROSITE-ProRule" id="PRU00042"/>
    </source>
</evidence>